<dbReference type="GO" id="GO:0005739">
    <property type="term" value="C:mitochondrion"/>
    <property type="evidence" value="ECO:0007669"/>
    <property type="project" value="UniProtKB-SubCell"/>
</dbReference>
<keyword evidence="5" id="KW-0813">Transport</keyword>
<evidence type="ECO:0000256" key="1">
    <source>
        <dbReference type="ARBA" id="ARBA00004173"/>
    </source>
</evidence>
<gene>
    <name evidence="13" type="ORF">BRENAR_LOCUS781</name>
</gene>
<comment type="catalytic activity">
    <reaction evidence="12">
        <text>4 Fe(2+) + O2 + 4 H(+) = 4 Fe(3+) + 2 H2O</text>
        <dbReference type="Rhea" id="RHEA:11148"/>
        <dbReference type="ChEBI" id="CHEBI:15377"/>
        <dbReference type="ChEBI" id="CHEBI:15378"/>
        <dbReference type="ChEBI" id="CHEBI:15379"/>
        <dbReference type="ChEBI" id="CHEBI:29033"/>
        <dbReference type="ChEBI" id="CHEBI:29034"/>
        <dbReference type="EC" id="1.16.3.1"/>
    </reaction>
</comment>
<dbReference type="SUPFAM" id="SSF55387">
    <property type="entry name" value="Frataxin/Nqo15-like"/>
    <property type="match status" value="1"/>
</dbReference>
<dbReference type="PANTHER" id="PTHR16821">
    <property type="entry name" value="FRATAXIN"/>
    <property type="match status" value="1"/>
</dbReference>
<comment type="subcellular location">
    <subcellularLocation>
        <location evidence="1">Mitochondrion</location>
    </subcellularLocation>
</comment>
<dbReference type="InterPro" id="IPR020895">
    <property type="entry name" value="Frataxin_CS"/>
</dbReference>
<dbReference type="InterPro" id="IPR017789">
    <property type="entry name" value="Frataxin"/>
</dbReference>
<evidence type="ECO:0000256" key="7">
    <source>
        <dbReference type="ARBA" id="ARBA00022946"/>
    </source>
</evidence>
<dbReference type="NCBIfam" id="TIGR03422">
    <property type="entry name" value="mito_frataxin"/>
    <property type="match status" value="1"/>
</dbReference>
<dbReference type="Proteomes" id="UP000290900">
    <property type="component" value="Unassembled WGS sequence"/>
</dbReference>
<keyword evidence="8" id="KW-0560">Oxidoreductase</keyword>
<evidence type="ECO:0000256" key="5">
    <source>
        <dbReference type="ARBA" id="ARBA00022448"/>
    </source>
</evidence>
<evidence type="ECO:0000256" key="2">
    <source>
        <dbReference type="ARBA" id="ARBA00008183"/>
    </source>
</evidence>
<keyword evidence="7" id="KW-0809">Transit peptide</keyword>
<evidence type="ECO:0000256" key="6">
    <source>
        <dbReference type="ARBA" id="ARBA00022496"/>
    </source>
</evidence>
<dbReference type="Gene3D" id="3.30.920.10">
    <property type="entry name" value="Frataxin/CyaY"/>
    <property type="match status" value="1"/>
</dbReference>
<dbReference type="Pfam" id="PF01491">
    <property type="entry name" value="Frataxin_Cyay"/>
    <property type="match status" value="1"/>
</dbReference>
<dbReference type="InParanoid" id="A0A448YGN2"/>
<reference evidence="13 14" key="1">
    <citation type="submission" date="2018-12" db="EMBL/GenBank/DDBJ databases">
        <authorList>
            <person name="Tiukova I."/>
            <person name="Dainat J."/>
        </authorList>
    </citation>
    <scope>NUCLEOTIDE SEQUENCE [LARGE SCALE GENOMIC DNA]</scope>
</reference>
<dbReference type="EC" id="1.16.3.1" evidence="3"/>
<evidence type="ECO:0000256" key="4">
    <source>
        <dbReference type="ARBA" id="ARBA00022434"/>
    </source>
</evidence>
<dbReference type="InterPro" id="IPR036524">
    <property type="entry name" value="Frataxin/CyaY_sf"/>
</dbReference>
<dbReference type="GO" id="GO:0008198">
    <property type="term" value="F:ferrous iron binding"/>
    <property type="evidence" value="ECO:0007669"/>
    <property type="project" value="TreeGrafter"/>
</dbReference>
<dbReference type="PROSITE" id="PS01344">
    <property type="entry name" value="FRATAXIN_1"/>
    <property type="match status" value="1"/>
</dbReference>
<sequence length="211" mass="24004">MMCLNTETKELVRRAVLKSGIQGRLLQPTFCIGRLNVSGTGKRRAPFSTVSTNEPQLRYLKLTVKRAHVLQSSNLLLGFKRFESITSSTTGQDIPDSVIKLKQDEYRHLADGTLELISTDVEDFFEDKNILDADVENSAGIVSINTTEGTYVINKQPPNKQLWLSSPLSGPKRFDYLNGQWTCLRNKERLFDILQSEMNEIYGDFEFTDEF</sequence>
<evidence type="ECO:0000256" key="10">
    <source>
        <dbReference type="ARBA" id="ARBA00023065"/>
    </source>
</evidence>
<evidence type="ECO:0000256" key="11">
    <source>
        <dbReference type="ARBA" id="ARBA00023128"/>
    </source>
</evidence>
<dbReference type="GO" id="GO:0016226">
    <property type="term" value="P:iron-sulfur cluster assembly"/>
    <property type="evidence" value="ECO:0007669"/>
    <property type="project" value="InterPro"/>
</dbReference>
<organism evidence="13 14">
    <name type="scientific">Brettanomyces naardenensis</name>
    <name type="common">Yeast</name>
    <dbReference type="NCBI Taxonomy" id="13370"/>
    <lineage>
        <taxon>Eukaryota</taxon>
        <taxon>Fungi</taxon>
        <taxon>Dikarya</taxon>
        <taxon>Ascomycota</taxon>
        <taxon>Saccharomycotina</taxon>
        <taxon>Pichiomycetes</taxon>
        <taxon>Pichiales</taxon>
        <taxon>Pichiaceae</taxon>
        <taxon>Brettanomyces</taxon>
    </lineage>
</organism>
<evidence type="ECO:0000256" key="3">
    <source>
        <dbReference type="ARBA" id="ARBA00013107"/>
    </source>
</evidence>
<keyword evidence="4" id="KW-0409">Iron storage</keyword>
<comment type="similarity">
    <text evidence="2">Belongs to the frataxin family.</text>
</comment>
<evidence type="ECO:0000256" key="8">
    <source>
        <dbReference type="ARBA" id="ARBA00023002"/>
    </source>
</evidence>
<dbReference type="GO" id="GO:0008199">
    <property type="term" value="F:ferric iron binding"/>
    <property type="evidence" value="ECO:0007669"/>
    <property type="project" value="InterPro"/>
</dbReference>
<protein>
    <recommendedName>
        <fullName evidence="3">ferroxidase</fullName>
        <ecNumber evidence="3">1.16.3.1</ecNumber>
    </recommendedName>
</protein>
<dbReference type="SMART" id="SM01219">
    <property type="entry name" value="Frataxin_Cyay"/>
    <property type="match status" value="1"/>
</dbReference>
<evidence type="ECO:0000256" key="9">
    <source>
        <dbReference type="ARBA" id="ARBA00023004"/>
    </source>
</evidence>
<keyword evidence="10" id="KW-0406">Ion transport</keyword>
<dbReference type="PANTHER" id="PTHR16821:SF2">
    <property type="entry name" value="FRATAXIN, MITOCHONDRIAL"/>
    <property type="match status" value="1"/>
</dbReference>
<dbReference type="GO" id="GO:0004322">
    <property type="term" value="F:ferroxidase activity"/>
    <property type="evidence" value="ECO:0007669"/>
    <property type="project" value="UniProtKB-EC"/>
</dbReference>
<evidence type="ECO:0000256" key="12">
    <source>
        <dbReference type="ARBA" id="ARBA00047990"/>
    </source>
</evidence>
<name>A0A448YGN2_BRENA</name>
<dbReference type="PRINTS" id="PR00904">
    <property type="entry name" value="FRATAXIN"/>
</dbReference>
<dbReference type="STRING" id="13370.A0A448YGN2"/>
<dbReference type="FunCoup" id="A0A448YGN2">
    <property type="interactions" value="389"/>
</dbReference>
<dbReference type="GO" id="GO:0034986">
    <property type="term" value="F:iron chaperone activity"/>
    <property type="evidence" value="ECO:0007669"/>
    <property type="project" value="TreeGrafter"/>
</dbReference>
<keyword evidence="14" id="KW-1185">Reference proteome</keyword>
<dbReference type="GO" id="GO:0006826">
    <property type="term" value="P:iron ion transport"/>
    <property type="evidence" value="ECO:0007669"/>
    <property type="project" value="UniProtKB-KW"/>
</dbReference>
<dbReference type="InterPro" id="IPR002908">
    <property type="entry name" value="Frataxin/CyaY"/>
</dbReference>
<evidence type="ECO:0000313" key="13">
    <source>
        <dbReference type="EMBL" id="VEU20046.1"/>
    </source>
</evidence>
<keyword evidence="11" id="KW-0496">Mitochondrion</keyword>
<keyword evidence="6" id="KW-0410">Iron transport</keyword>
<dbReference type="NCBIfam" id="TIGR03421">
    <property type="entry name" value="FeS_CyaY"/>
    <property type="match status" value="1"/>
</dbReference>
<dbReference type="PROSITE" id="PS50810">
    <property type="entry name" value="FRATAXIN_2"/>
    <property type="match status" value="1"/>
</dbReference>
<proteinExistence type="inferred from homology"/>
<dbReference type="OrthoDB" id="1897642at2759"/>
<evidence type="ECO:0000313" key="14">
    <source>
        <dbReference type="Proteomes" id="UP000290900"/>
    </source>
</evidence>
<keyword evidence="9" id="KW-0408">Iron</keyword>
<dbReference type="GO" id="GO:0006879">
    <property type="term" value="P:intracellular iron ion homeostasis"/>
    <property type="evidence" value="ECO:0007669"/>
    <property type="project" value="UniProtKB-KW"/>
</dbReference>
<dbReference type="AlphaFoldDB" id="A0A448YGN2"/>
<dbReference type="GO" id="GO:0051537">
    <property type="term" value="F:2 iron, 2 sulfur cluster binding"/>
    <property type="evidence" value="ECO:0007669"/>
    <property type="project" value="TreeGrafter"/>
</dbReference>
<accession>A0A448YGN2</accession>
<dbReference type="EMBL" id="CAACVR010000001">
    <property type="protein sequence ID" value="VEU20046.1"/>
    <property type="molecule type" value="Genomic_DNA"/>
</dbReference>